<keyword evidence="6" id="KW-0503">Monooxygenase</keyword>
<keyword evidence="9" id="KW-1185">Reference proteome</keyword>
<accession>A0AAV5J123</accession>
<evidence type="ECO:0000256" key="1">
    <source>
        <dbReference type="ARBA" id="ARBA00010617"/>
    </source>
</evidence>
<dbReference type="Gene3D" id="1.10.630.10">
    <property type="entry name" value="Cytochrome P450"/>
    <property type="match status" value="1"/>
</dbReference>
<evidence type="ECO:0000256" key="2">
    <source>
        <dbReference type="ARBA" id="ARBA00022617"/>
    </source>
</evidence>
<dbReference type="PANTHER" id="PTHR47947:SF39">
    <property type="entry name" value="CYTOCHROME P450"/>
    <property type="match status" value="1"/>
</dbReference>
<dbReference type="InterPro" id="IPR050651">
    <property type="entry name" value="Plant_Cytochrome_P450_Monoox"/>
</dbReference>
<dbReference type="AlphaFoldDB" id="A0AAV5J123"/>
<keyword evidence="3" id="KW-0479">Metal-binding</keyword>
<dbReference type="InterPro" id="IPR036396">
    <property type="entry name" value="Cyt_P450_sf"/>
</dbReference>
<keyword evidence="5" id="KW-0408">Iron</keyword>
<dbReference type="GO" id="GO:0016705">
    <property type="term" value="F:oxidoreductase activity, acting on paired donors, with incorporation or reduction of molecular oxygen"/>
    <property type="evidence" value="ECO:0007669"/>
    <property type="project" value="InterPro"/>
</dbReference>
<dbReference type="InterPro" id="IPR001128">
    <property type="entry name" value="Cyt_P450"/>
</dbReference>
<keyword evidence="4" id="KW-0560">Oxidoreductase</keyword>
<keyword evidence="7" id="KW-0472">Membrane</keyword>
<evidence type="ECO:0000256" key="3">
    <source>
        <dbReference type="ARBA" id="ARBA00022723"/>
    </source>
</evidence>
<feature type="transmembrane region" description="Helical" evidence="7">
    <location>
        <begin position="6"/>
        <end position="28"/>
    </location>
</feature>
<evidence type="ECO:0008006" key="10">
    <source>
        <dbReference type="Google" id="ProtNLM"/>
    </source>
</evidence>
<gene>
    <name evidence="8" type="ORF">SLEP1_g16839</name>
</gene>
<dbReference type="InterPro" id="IPR002401">
    <property type="entry name" value="Cyt_P450_E_grp-I"/>
</dbReference>
<dbReference type="GO" id="GO:0005506">
    <property type="term" value="F:iron ion binding"/>
    <property type="evidence" value="ECO:0007669"/>
    <property type="project" value="InterPro"/>
</dbReference>
<name>A0AAV5J123_9ROSI</name>
<dbReference type="EMBL" id="BPVZ01000022">
    <property type="protein sequence ID" value="GKV04725.1"/>
    <property type="molecule type" value="Genomic_DNA"/>
</dbReference>
<keyword evidence="7" id="KW-0812">Transmembrane</keyword>
<proteinExistence type="inferred from homology"/>
<evidence type="ECO:0000256" key="5">
    <source>
        <dbReference type="ARBA" id="ARBA00023004"/>
    </source>
</evidence>
<dbReference type="Proteomes" id="UP001054252">
    <property type="component" value="Unassembled WGS sequence"/>
</dbReference>
<dbReference type="SUPFAM" id="SSF48264">
    <property type="entry name" value="Cytochrome P450"/>
    <property type="match status" value="1"/>
</dbReference>
<evidence type="ECO:0000256" key="6">
    <source>
        <dbReference type="ARBA" id="ARBA00023033"/>
    </source>
</evidence>
<protein>
    <recommendedName>
        <fullName evidence="10">Cytochrome P450</fullName>
    </recommendedName>
</protein>
<keyword evidence="2" id="KW-0349">Heme</keyword>
<dbReference type="GO" id="GO:0020037">
    <property type="term" value="F:heme binding"/>
    <property type="evidence" value="ECO:0007669"/>
    <property type="project" value="InterPro"/>
</dbReference>
<evidence type="ECO:0000313" key="8">
    <source>
        <dbReference type="EMBL" id="GKV04725.1"/>
    </source>
</evidence>
<evidence type="ECO:0000256" key="4">
    <source>
        <dbReference type="ARBA" id="ARBA00023002"/>
    </source>
</evidence>
<comment type="similarity">
    <text evidence="1">Belongs to the cytochrome P450 family.</text>
</comment>
<reference evidence="8 9" key="1">
    <citation type="journal article" date="2021" name="Commun. Biol.">
        <title>The genome of Shorea leprosula (Dipterocarpaceae) highlights the ecological relevance of drought in aseasonal tropical rainforests.</title>
        <authorList>
            <person name="Ng K.K.S."/>
            <person name="Kobayashi M.J."/>
            <person name="Fawcett J.A."/>
            <person name="Hatakeyama M."/>
            <person name="Paape T."/>
            <person name="Ng C.H."/>
            <person name="Ang C.C."/>
            <person name="Tnah L.H."/>
            <person name="Lee C.T."/>
            <person name="Nishiyama T."/>
            <person name="Sese J."/>
            <person name="O'Brien M.J."/>
            <person name="Copetti D."/>
            <person name="Mohd Noor M.I."/>
            <person name="Ong R.C."/>
            <person name="Putra M."/>
            <person name="Sireger I.Z."/>
            <person name="Indrioko S."/>
            <person name="Kosugi Y."/>
            <person name="Izuno A."/>
            <person name="Isagi Y."/>
            <person name="Lee S.L."/>
            <person name="Shimizu K.K."/>
        </authorList>
    </citation>
    <scope>NUCLEOTIDE SEQUENCE [LARGE SCALE GENOMIC DNA]</scope>
    <source>
        <strain evidence="8">214</strain>
    </source>
</reference>
<dbReference type="Pfam" id="PF00067">
    <property type="entry name" value="p450"/>
    <property type="match status" value="1"/>
</dbReference>
<evidence type="ECO:0000256" key="7">
    <source>
        <dbReference type="SAM" id="Phobius"/>
    </source>
</evidence>
<comment type="caution">
    <text evidence="8">The sequence shown here is derived from an EMBL/GenBank/DDBJ whole genome shotgun (WGS) entry which is preliminary data.</text>
</comment>
<dbReference type="GO" id="GO:0004497">
    <property type="term" value="F:monooxygenase activity"/>
    <property type="evidence" value="ECO:0007669"/>
    <property type="project" value="UniProtKB-KW"/>
</dbReference>
<evidence type="ECO:0000313" key="9">
    <source>
        <dbReference type="Proteomes" id="UP001054252"/>
    </source>
</evidence>
<organism evidence="8 9">
    <name type="scientific">Rubroshorea leprosula</name>
    <dbReference type="NCBI Taxonomy" id="152421"/>
    <lineage>
        <taxon>Eukaryota</taxon>
        <taxon>Viridiplantae</taxon>
        <taxon>Streptophyta</taxon>
        <taxon>Embryophyta</taxon>
        <taxon>Tracheophyta</taxon>
        <taxon>Spermatophyta</taxon>
        <taxon>Magnoliopsida</taxon>
        <taxon>eudicotyledons</taxon>
        <taxon>Gunneridae</taxon>
        <taxon>Pentapetalae</taxon>
        <taxon>rosids</taxon>
        <taxon>malvids</taxon>
        <taxon>Malvales</taxon>
        <taxon>Dipterocarpaceae</taxon>
        <taxon>Rubroshorea</taxon>
    </lineage>
</organism>
<dbReference type="PANTHER" id="PTHR47947">
    <property type="entry name" value="CYTOCHROME P450 82C3-RELATED"/>
    <property type="match status" value="1"/>
</dbReference>
<keyword evidence="7" id="KW-1133">Transmembrane helix</keyword>
<dbReference type="PRINTS" id="PR00463">
    <property type="entry name" value="EP450I"/>
</dbReference>
<sequence>MDFNFLFSNLNGTFAAVFAICLFSCFLLRRSRKAYKGQKLPDAPGSWPLIGHLHLLTGPELPHIRLGALADKYGPIFNIQIGIHPTLVVSSWEVAKEIFTVYNATASSRPKLAVGKYLGYNYVQFGFAPYGAYWRETRKITALELLSNRRLELLRHVRASEVEGSIKELYKLWIKRRSEATHVLVEMKQWFGDLNLNVFLRMVAGIRYSGAREAADEKEVRRCRKAMREWFHLAGLFVVRDAIPFLGWLDLGGYREGHEENCRRARWYSGEVVGGASPQKEGRERRSRLHRRLAPCPWG</sequence>